<name>A0A0D2K5Y9_9BACT</name>
<evidence type="ECO:0000256" key="7">
    <source>
        <dbReference type="ARBA" id="ARBA00022801"/>
    </source>
</evidence>
<keyword evidence="10" id="KW-0046">Antibiotic resistance</keyword>
<sequence>MILIFLWIALQLIGESWPISSSGHLLLFEDLGLLYNSKDPVWIFNGQTYIEWTLSGVHAIIVLIWYYIQSRGYLKNFNYNSIPSITLSLLLRIAWADIITATAYLITYVAPIHSFFPLCLGFMITFFSLISTCIISRGSKTTFTFADATVLGLVQSCALIPGISRLATTYTAARVRGYNHYYAFALSWALQIPLALAAGTLSIIKGTTNQTWLNFFSSPVIVTWCLIAAVFAYLSLSLVEYLGTKNAWYIVAIYLLVPISICLRYGV</sequence>
<gene>
    <name evidence="15" type="ORF">J120_01785</name>
</gene>
<keyword evidence="7" id="KW-0378">Hydrolase</keyword>
<evidence type="ECO:0000256" key="12">
    <source>
        <dbReference type="ARBA" id="ARBA00032932"/>
    </source>
</evidence>
<feature type="transmembrane region" description="Helical" evidence="14">
    <location>
        <begin position="89"/>
        <end position="109"/>
    </location>
</feature>
<keyword evidence="16" id="KW-1185">Reference proteome</keyword>
<dbReference type="PANTHER" id="PTHR30622:SF2">
    <property type="entry name" value="UNDECAPRENYL-DIPHOSPHATASE"/>
    <property type="match status" value="1"/>
</dbReference>
<keyword evidence="5" id="KW-1003">Cell membrane</keyword>
<reference evidence="15 16" key="1">
    <citation type="journal article" date="2013" name="Proc. Natl. Acad. Sci. U.S.A.">
        <title>Candidate phylum TM6 genome recovered from a hospital sink biofilm provides genomic insights into this uncultivated phylum.</title>
        <authorList>
            <person name="McLean J.S."/>
            <person name="Lombardo M.J."/>
            <person name="Badger J.H."/>
            <person name="Edlund A."/>
            <person name="Novotny M."/>
            <person name="Yee-Greenbaum J."/>
            <person name="Vyahhi N."/>
            <person name="Hall A.P."/>
            <person name="Yang Y."/>
            <person name="Dupont C.L."/>
            <person name="Ziegler M.G."/>
            <person name="Chitsaz H."/>
            <person name="Allen A.E."/>
            <person name="Yooseph S."/>
            <person name="Tesler G."/>
            <person name="Pevzner P.A."/>
            <person name="Friedman R.M."/>
            <person name="Nealson K.H."/>
            <person name="Venter J.C."/>
            <person name="Lasken R.S."/>
        </authorList>
    </citation>
    <scope>NUCLEOTIDE SEQUENCE [LARGE SCALE GENOMIC DNA]</scope>
    <source>
        <strain evidence="15 16">TM6SC1</strain>
    </source>
</reference>
<evidence type="ECO:0000256" key="11">
    <source>
        <dbReference type="ARBA" id="ARBA00032707"/>
    </source>
</evidence>
<feature type="transmembrane region" description="Helical" evidence="14">
    <location>
        <begin position="181"/>
        <end position="204"/>
    </location>
</feature>
<keyword evidence="6 14" id="KW-0812">Transmembrane</keyword>
<comment type="subcellular location">
    <subcellularLocation>
        <location evidence="1">Cell membrane</location>
        <topology evidence="1">Multi-pass membrane protein</topology>
    </subcellularLocation>
</comment>
<feature type="transmembrane region" description="Helical" evidence="14">
    <location>
        <begin position="49"/>
        <end position="68"/>
    </location>
</feature>
<evidence type="ECO:0000256" key="9">
    <source>
        <dbReference type="ARBA" id="ARBA00023136"/>
    </source>
</evidence>
<feature type="transmembrane region" description="Helical" evidence="14">
    <location>
        <begin position="142"/>
        <end position="161"/>
    </location>
</feature>
<dbReference type="InterPro" id="IPR003824">
    <property type="entry name" value="UppP"/>
</dbReference>
<evidence type="ECO:0000313" key="16">
    <source>
        <dbReference type="Proteomes" id="UP000032214"/>
    </source>
</evidence>
<feature type="transmembrane region" description="Helical" evidence="14">
    <location>
        <begin position="211"/>
        <end position="234"/>
    </location>
</feature>
<evidence type="ECO:0000313" key="15">
    <source>
        <dbReference type="EMBL" id="KIX85652.1"/>
    </source>
</evidence>
<keyword evidence="9 14" id="KW-0472">Membrane</keyword>
<evidence type="ECO:0000256" key="8">
    <source>
        <dbReference type="ARBA" id="ARBA00022989"/>
    </source>
</evidence>
<dbReference type="Pfam" id="PF02673">
    <property type="entry name" value="BacA"/>
    <property type="match status" value="1"/>
</dbReference>
<evidence type="ECO:0000256" key="1">
    <source>
        <dbReference type="ARBA" id="ARBA00004651"/>
    </source>
</evidence>
<dbReference type="STRING" id="1306947.J120_01785"/>
<dbReference type="GO" id="GO:0046677">
    <property type="term" value="P:response to antibiotic"/>
    <property type="evidence" value="ECO:0007669"/>
    <property type="project" value="UniProtKB-KW"/>
</dbReference>
<feature type="transmembrane region" description="Helical" evidence="14">
    <location>
        <begin position="115"/>
        <end position="135"/>
    </location>
</feature>
<dbReference type="GO" id="GO:0005886">
    <property type="term" value="C:plasma membrane"/>
    <property type="evidence" value="ECO:0007669"/>
    <property type="project" value="UniProtKB-SubCell"/>
</dbReference>
<evidence type="ECO:0000256" key="14">
    <source>
        <dbReference type="SAM" id="Phobius"/>
    </source>
</evidence>
<dbReference type="GO" id="GO:0050380">
    <property type="term" value="F:undecaprenyl-diphosphatase activity"/>
    <property type="evidence" value="ECO:0007669"/>
    <property type="project" value="UniProtKB-EC"/>
</dbReference>
<evidence type="ECO:0000256" key="2">
    <source>
        <dbReference type="ARBA" id="ARBA00010621"/>
    </source>
</evidence>
<evidence type="ECO:0000256" key="10">
    <source>
        <dbReference type="ARBA" id="ARBA00023251"/>
    </source>
</evidence>
<evidence type="ECO:0000256" key="4">
    <source>
        <dbReference type="ARBA" id="ARBA00021581"/>
    </source>
</evidence>
<evidence type="ECO:0000256" key="13">
    <source>
        <dbReference type="ARBA" id="ARBA00047594"/>
    </source>
</evidence>
<evidence type="ECO:0000256" key="3">
    <source>
        <dbReference type="ARBA" id="ARBA00012374"/>
    </source>
</evidence>
<comment type="caution">
    <text evidence="15">The sequence shown here is derived from an EMBL/GenBank/DDBJ whole genome shotgun (WGS) entry which is preliminary data.</text>
</comment>
<evidence type="ECO:0000256" key="5">
    <source>
        <dbReference type="ARBA" id="ARBA00022475"/>
    </source>
</evidence>
<feature type="transmembrane region" description="Helical" evidence="14">
    <location>
        <begin position="246"/>
        <end position="266"/>
    </location>
</feature>
<accession>A0A0D2K5Y9</accession>
<comment type="catalytic activity">
    <reaction evidence="13">
        <text>di-trans,octa-cis-undecaprenyl diphosphate + H2O = di-trans,octa-cis-undecaprenyl phosphate + phosphate + H(+)</text>
        <dbReference type="Rhea" id="RHEA:28094"/>
        <dbReference type="ChEBI" id="CHEBI:15377"/>
        <dbReference type="ChEBI" id="CHEBI:15378"/>
        <dbReference type="ChEBI" id="CHEBI:43474"/>
        <dbReference type="ChEBI" id="CHEBI:58405"/>
        <dbReference type="ChEBI" id="CHEBI:60392"/>
        <dbReference type="EC" id="3.6.1.27"/>
    </reaction>
</comment>
<keyword evidence="8 14" id="KW-1133">Transmembrane helix</keyword>
<dbReference type="PANTHER" id="PTHR30622">
    <property type="entry name" value="UNDECAPRENYL-DIPHOSPHATASE"/>
    <property type="match status" value="1"/>
</dbReference>
<dbReference type="AlphaFoldDB" id="A0A0D2K5Y9"/>
<organism evidence="15 16">
    <name type="scientific">candidate division TM6 bacterium JCVI TM6SC1</name>
    <dbReference type="NCBI Taxonomy" id="1306947"/>
    <lineage>
        <taxon>Bacteria</taxon>
        <taxon>Candidatus Babelota</taxon>
        <taxon>Vermiphilus</taxon>
    </lineage>
</organism>
<dbReference type="Proteomes" id="UP000032214">
    <property type="component" value="Unassembled WGS sequence"/>
</dbReference>
<evidence type="ECO:0000256" key="6">
    <source>
        <dbReference type="ARBA" id="ARBA00022692"/>
    </source>
</evidence>
<dbReference type="eggNOG" id="COG1968">
    <property type="taxonomic scope" value="Bacteria"/>
</dbReference>
<dbReference type="EC" id="3.6.1.27" evidence="3"/>
<comment type="similarity">
    <text evidence="2">Belongs to the UppP family.</text>
</comment>
<protein>
    <recommendedName>
        <fullName evidence="4">Undecaprenyl-diphosphatase</fullName>
        <ecNumber evidence="3">3.6.1.27</ecNumber>
    </recommendedName>
    <alternativeName>
        <fullName evidence="12">Bacitracin resistance protein</fullName>
    </alternativeName>
    <alternativeName>
        <fullName evidence="11">Undecaprenyl pyrophosphate phosphatase</fullName>
    </alternativeName>
</protein>
<dbReference type="EMBL" id="ARQD01000001">
    <property type="protein sequence ID" value="KIX85652.1"/>
    <property type="molecule type" value="Genomic_DNA"/>
</dbReference>
<proteinExistence type="inferred from homology"/>